<accession>A0A229REE0</accession>
<proteinExistence type="predicted"/>
<dbReference type="AlphaFoldDB" id="A0A229REE0"/>
<comment type="caution">
    <text evidence="1">The sequence shown here is derived from an EMBL/GenBank/DDBJ whole genome shotgun (WGS) entry which is preliminary data.</text>
</comment>
<reference evidence="1 2" key="1">
    <citation type="submission" date="2017-07" db="EMBL/GenBank/DDBJ databases">
        <title>Amycolatopsis alba DSM 44262 Genome sequencing and assembly.</title>
        <authorList>
            <person name="Kaur N."/>
            <person name="Mayilraj S."/>
        </authorList>
    </citation>
    <scope>NUCLEOTIDE SEQUENCE [LARGE SCALE GENOMIC DNA]</scope>
    <source>
        <strain evidence="1 2">DSM 44262</strain>
    </source>
</reference>
<gene>
    <name evidence="1" type="ORF">CFP75_32450</name>
</gene>
<dbReference type="Gene3D" id="3.40.630.30">
    <property type="match status" value="1"/>
</dbReference>
<dbReference type="EMBL" id="NMQU01000108">
    <property type="protein sequence ID" value="OXM45026.1"/>
    <property type="molecule type" value="Genomic_DNA"/>
</dbReference>
<dbReference type="RefSeq" id="WP_020635723.1">
    <property type="nucleotide sequence ID" value="NZ_KB913032.1"/>
</dbReference>
<dbReference type="OrthoDB" id="3400076at2"/>
<dbReference type="SUPFAM" id="SSF55729">
    <property type="entry name" value="Acyl-CoA N-acyltransferases (Nat)"/>
    <property type="match status" value="1"/>
</dbReference>
<dbReference type="InterPro" id="IPR016181">
    <property type="entry name" value="Acyl_CoA_acyltransferase"/>
</dbReference>
<protein>
    <submittedName>
        <fullName evidence="1">Uncharacterized protein</fullName>
    </submittedName>
</protein>
<evidence type="ECO:0000313" key="2">
    <source>
        <dbReference type="Proteomes" id="UP000215563"/>
    </source>
</evidence>
<keyword evidence="2" id="KW-1185">Reference proteome</keyword>
<sequence>MLIRRSLVARPVFAWRTSTRPALVRARSAFDDARLRRATDIRSTIGGSLTLGYAGVPEGASHVVPFLEEQAADGAAIHRETRTARWAEAVAPSGVDLLAIGAPAARLRPLMSDRDLLLPFRIELVVPVVPDVEAMRARMSRKERQRVARQRRDLGWTLEHATATEDFEWFYEHVHLPTMRERHGPATRSLEREIAFHSVFRRGFLFFLTEGPERIAGMLCLVDWRTRTLTLRLAGVTHGARSHYGTGAFAALYALILEWAATNGIRAVNLSGSEPFLSKGIFQFKRKLHPRVVLPSDHFGGKRLLLRVLRDTSRVRDLLVANPVITETPDGALEAVYFHDERRPARLDLRWEGTGLRAARLTHLDEFLRGTVDRGAPFASA</sequence>
<organism evidence="1 2">
    <name type="scientific">Amycolatopsis alba DSM 44262</name>
    <dbReference type="NCBI Taxonomy" id="1125972"/>
    <lineage>
        <taxon>Bacteria</taxon>
        <taxon>Bacillati</taxon>
        <taxon>Actinomycetota</taxon>
        <taxon>Actinomycetes</taxon>
        <taxon>Pseudonocardiales</taxon>
        <taxon>Pseudonocardiaceae</taxon>
        <taxon>Amycolatopsis</taxon>
    </lineage>
</organism>
<dbReference type="Proteomes" id="UP000215563">
    <property type="component" value="Unassembled WGS sequence"/>
</dbReference>
<evidence type="ECO:0000313" key="1">
    <source>
        <dbReference type="EMBL" id="OXM45026.1"/>
    </source>
</evidence>
<name>A0A229REE0_AMYAL</name>